<dbReference type="AlphaFoldDB" id="A0A0B1PEP9"/>
<dbReference type="GO" id="GO:0000228">
    <property type="term" value="C:nuclear chromosome"/>
    <property type="evidence" value="ECO:0007669"/>
    <property type="project" value="TreeGrafter"/>
</dbReference>
<evidence type="ECO:0000259" key="4">
    <source>
        <dbReference type="PROSITE" id="PS51517"/>
    </source>
</evidence>
<sequence>MTTSLTLNDTETREEVGEEFSWQDYGTHQPFSTSNPVPFDADYEVPGLPIVYSAKRSRGGYTSIDIPSLNRQSPFLELGEISNLNSFQPSSCLKRTFSHIDMLPFGDFSSGVKEEIPEIPNPNISQGHQLLSFAKLPETHSLINDQGDVQQIDLTAQLHGMFFLSEQAAIPGESIQAKPELTCYRRNLFQISGSVTTPQKGLYYMRGSEKLPLISMEVQISAIESVDGHKVRLIVIPWKTPPPNSPEPTVSLLDREPMPIPITAYKGISDSSRGIACSPIAYRRLQFRVATANNGRRKELQQHFTLHLNVIGTLADGSQVDVCETSTAPIVVRGRSPRNFQSRKGIPLVGSSSSRGNPPKLQIAMNLMASNVLAENSVKQAAKNGAEQSLELPRSEFTFDSNNIPGSPGLV</sequence>
<dbReference type="GO" id="GO:0051321">
    <property type="term" value="P:meiotic cell cycle"/>
    <property type="evidence" value="ECO:0007669"/>
    <property type="project" value="TreeGrafter"/>
</dbReference>
<keyword evidence="1 2" id="KW-0238">DNA-binding</keyword>
<accession>A0A0B1PEP9</accession>
<dbReference type="InterPro" id="IPR008967">
    <property type="entry name" value="p53-like_TF_DNA-bd_sf"/>
</dbReference>
<dbReference type="EMBL" id="JNVN01000521">
    <property type="protein sequence ID" value="KHJ35114.1"/>
    <property type="molecule type" value="Genomic_DNA"/>
</dbReference>
<dbReference type="InterPro" id="IPR037141">
    <property type="entry name" value="NDT80_DNA-bd_dom_sf"/>
</dbReference>
<evidence type="ECO:0000256" key="2">
    <source>
        <dbReference type="PROSITE-ProRule" id="PRU00850"/>
    </source>
</evidence>
<dbReference type="PROSITE" id="PS51517">
    <property type="entry name" value="NDT80"/>
    <property type="match status" value="1"/>
</dbReference>
<dbReference type="InterPro" id="IPR024061">
    <property type="entry name" value="NDT80_DNA-bd_dom"/>
</dbReference>
<comment type="caution">
    <text evidence="5">The sequence shown here is derived from an EMBL/GenBank/DDBJ whole genome shotgun (WGS) entry which is preliminary data.</text>
</comment>
<gene>
    <name evidence="5" type="ORF">EV44_g6231</name>
</gene>
<reference evidence="5 6" key="1">
    <citation type="journal article" date="2014" name="BMC Genomics">
        <title>Adaptive genomic structural variation in the grape powdery mildew pathogen, Erysiphe necator.</title>
        <authorList>
            <person name="Jones L."/>
            <person name="Riaz S."/>
            <person name="Morales-Cruz A."/>
            <person name="Amrine K.C."/>
            <person name="McGuire B."/>
            <person name="Gubler W.D."/>
            <person name="Walker M.A."/>
            <person name="Cantu D."/>
        </authorList>
    </citation>
    <scope>NUCLEOTIDE SEQUENCE [LARGE SCALE GENOMIC DNA]</scope>
    <source>
        <strain evidence="6">c</strain>
    </source>
</reference>
<feature type="domain" description="NDT80" evidence="4">
    <location>
        <begin position="106"/>
        <end position="344"/>
    </location>
</feature>
<name>A0A0B1PEP9_UNCNE</name>
<feature type="region of interest" description="Disordered" evidence="3">
    <location>
        <begin position="392"/>
        <end position="411"/>
    </location>
</feature>
<dbReference type="Gene3D" id="2.60.40.1390">
    <property type="entry name" value="NDT80 DNA-binding domain"/>
    <property type="match status" value="2"/>
</dbReference>
<dbReference type="GO" id="GO:0003677">
    <property type="term" value="F:DNA binding"/>
    <property type="evidence" value="ECO:0007669"/>
    <property type="project" value="UniProtKB-KW"/>
</dbReference>
<dbReference type="PANTHER" id="PTHR35144:SF4">
    <property type="entry name" value="TRANSCRIPTION FACTOR VIB-1"/>
    <property type="match status" value="1"/>
</dbReference>
<dbReference type="InterPro" id="IPR052605">
    <property type="entry name" value="Fungal_trans_regulator"/>
</dbReference>
<dbReference type="SUPFAM" id="SSF49417">
    <property type="entry name" value="p53-like transcription factors"/>
    <property type="match status" value="1"/>
</dbReference>
<dbReference type="Pfam" id="PF05224">
    <property type="entry name" value="NDT80_PhoG"/>
    <property type="match status" value="1"/>
</dbReference>
<dbReference type="HOGENOM" id="CLU_019835_0_0_1"/>
<keyword evidence="6" id="KW-1185">Reference proteome</keyword>
<proteinExistence type="predicted"/>
<evidence type="ECO:0000256" key="3">
    <source>
        <dbReference type="SAM" id="MobiDB-lite"/>
    </source>
</evidence>
<dbReference type="GO" id="GO:0003700">
    <property type="term" value="F:DNA-binding transcription factor activity"/>
    <property type="evidence" value="ECO:0007669"/>
    <property type="project" value="UniProtKB-UniRule"/>
</dbReference>
<organism evidence="5 6">
    <name type="scientific">Uncinula necator</name>
    <name type="common">Grape powdery mildew</name>
    <dbReference type="NCBI Taxonomy" id="52586"/>
    <lineage>
        <taxon>Eukaryota</taxon>
        <taxon>Fungi</taxon>
        <taxon>Dikarya</taxon>
        <taxon>Ascomycota</taxon>
        <taxon>Pezizomycotina</taxon>
        <taxon>Leotiomycetes</taxon>
        <taxon>Erysiphales</taxon>
        <taxon>Erysiphaceae</taxon>
        <taxon>Erysiphe</taxon>
    </lineage>
</organism>
<evidence type="ECO:0000313" key="5">
    <source>
        <dbReference type="EMBL" id="KHJ35114.1"/>
    </source>
</evidence>
<protein>
    <submittedName>
        <fullName evidence="5">Putative ndt80 like dna-binding family protein</fullName>
    </submittedName>
</protein>
<dbReference type="Proteomes" id="UP000030854">
    <property type="component" value="Unassembled WGS sequence"/>
</dbReference>
<dbReference type="GO" id="GO:0045944">
    <property type="term" value="P:positive regulation of transcription by RNA polymerase II"/>
    <property type="evidence" value="ECO:0007669"/>
    <property type="project" value="TreeGrafter"/>
</dbReference>
<evidence type="ECO:0000313" key="6">
    <source>
        <dbReference type="Proteomes" id="UP000030854"/>
    </source>
</evidence>
<feature type="DNA-binding region" description="NDT80" evidence="2">
    <location>
        <begin position="106"/>
        <end position="344"/>
    </location>
</feature>
<dbReference type="PANTHER" id="PTHR35144">
    <property type="entry name" value="MEIOSIS-SPECIFIC TRANSCRIPTION FACTOR NDT80"/>
    <property type="match status" value="1"/>
</dbReference>
<evidence type="ECO:0000256" key="1">
    <source>
        <dbReference type="ARBA" id="ARBA00023125"/>
    </source>
</evidence>